<evidence type="ECO:0008006" key="9">
    <source>
        <dbReference type="Google" id="ProtNLM"/>
    </source>
</evidence>
<evidence type="ECO:0000256" key="2">
    <source>
        <dbReference type="ARBA" id="ARBA00007511"/>
    </source>
</evidence>
<sequence length="220" mass="24165">MEHEFFFAVITIIGIDLILGGDNALIIAMASKNLSNKDRNRAIVLGTIIAVLLRICMTSAAVYLLTIPYLQLAGGILLLYLGYHLLVEDSESKQVKSSPSIWKAIRTIVLADLFMSFDNVIAVAGASHGNYLLVVLGLMVSVPVIIWGSKLIYKAMGKFPFLIYVGSALLAYTGGEMITRERKLAQFFEGQDVLPVLLPVLSILFVLLASIFYEQSVHKQ</sequence>
<reference evidence="7 8" key="2">
    <citation type="journal article" date="2016" name="Int. J. Syst. Evol. Microbiol.">
        <title>Bacillus gobiensis sp. nov., isolated from a soil sample.</title>
        <authorList>
            <person name="Liu B."/>
            <person name="Liu G.H."/>
            <person name="Cetin S."/>
            <person name="Schumann P."/>
            <person name="Pan Z.Z."/>
            <person name="Chen Q.Q."/>
        </authorList>
    </citation>
    <scope>NUCLEOTIDE SEQUENCE [LARGE SCALE GENOMIC DNA]</scope>
    <source>
        <strain evidence="7 8">FJAT-4402</strain>
    </source>
</reference>
<feature type="transmembrane region" description="Helical" evidence="6">
    <location>
        <begin position="42"/>
        <end position="63"/>
    </location>
</feature>
<feature type="transmembrane region" description="Helical" evidence="6">
    <location>
        <begin position="155"/>
        <end position="173"/>
    </location>
</feature>
<keyword evidence="4 6" id="KW-1133">Transmembrane helix</keyword>
<evidence type="ECO:0000313" key="7">
    <source>
        <dbReference type="EMBL" id="ALC80740.1"/>
    </source>
</evidence>
<reference evidence="8" key="1">
    <citation type="submission" date="2015-08" db="EMBL/GenBank/DDBJ databases">
        <title>Genome sequencing project for genomic taxonomy and phylogenomics of Bacillus-like bacteria.</title>
        <authorList>
            <person name="Liu B."/>
            <person name="Wang J."/>
            <person name="Zhu Y."/>
            <person name="Liu G."/>
            <person name="Chen Q."/>
            <person name="Chen Z."/>
            <person name="Lan J."/>
            <person name="Che J."/>
            <person name="Ge C."/>
            <person name="Shi H."/>
            <person name="Pan Z."/>
            <person name="Liu X."/>
        </authorList>
    </citation>
    <scope>NUCLEOTIDE SEQUENCE [LARGE SCALE GENOMIC DNA]</scope>
    <source>
        <strain evidence="8">FJAT-4402</strain>
    </source>
</reference>
<feature type="transmembrane region" description="Helical" evidence="6">
    <location>
        <begin position="108"/>
        <end position="125"/>
    </location>
</feature>
<comment type="subcellular location">
    <subcellularLocation>
        <location evidence="1">Membrane</location>
        <topology evidence="1">Multi-pass membrane protein</topology>
    </subcellularLocation>
</comment>
<dbReference type="InterPro" id="IPR022301">
    <property type="entry name" value="Integral_membrane_YjbE"/>
</dbReference>
<evidence type="ECO:0000313" key="8">
    <source>
        <dbReference type="Proteomes" id="UP000067625"/>
    </source>
</evidence>
<gene>
    <name evidence="7" type="ORF">AM592_03400</name>
</gene>
<dbReference type="InterPro" id="IPR005496">
    <property type="entry name" value="Integral_membrane_TerC"/>
</dbReference>
<comment type="similarity">
    <text evidence="2">Belongs to the TerC family.</text>
</comment>
<dbReference type="Proteomes" id="UP000067625">
    <property type="component" value="Chromosome"/>
</dbReference>
<keyword evidence="8" id="KW-1185">Reference proteome</keyword>
<accession>A0A0M4G711</accession>
<dbReference type="PANTHER" id="PTHR30238">
    <property type="entry name" value="MEMBRANE BOUND PREDICTED REDOX MODULATOR"/>
    <property type="match status" value="1"/>
</dbReference>
<feature type="transmembrane region" description="Helical" evidence="6">
    <location>
        <begin position="6"/>
        <end position="30"/>
    </location>
</feature>
<dbReference type="GO" id="GO:0016020">
    <property type="term" value="C:membrane"/>
    <property type="evidence" value="ECO:0007669"/>
    <property type="project" value="UniProtKB-SubCell"/>
</dbReference>
<feature type="transmembrane region" description="Helical" evidence="6">
    <location>
        <begin position="193"/>
        <end position="213"/>
    </location>
</feature>
<feature type="transmembrane region" description="Helical" evidence="6">
    <location>
        <begin position="69"/>
        <end position="87"/>
    </location>
</feature>
<evidence type="ECO:0000256" key="6">
    <source>
        <dbReference type="SAM" id="Phobius"/>
    </source>
</evidence>
<evidence type="ECO:0000256" key="3">
    <source>
        <dbReference type="ARBA" id="ARBA00022692"/>
    </source>
</evidence>
<dbReference type="RefSeq" id="WP_053602480.1">
    <property type="nucleotide sequence ID" value="NZ_CP012600.1"/>
</dbReference>
<evidence type="ECO:0000256" key="1">
    <source>
        <dbReference type="ARBA" id="ARBA00004141"/>
    </source>
</evidence>
<protein>
    <recommendedName>
        <fullName evidence="9">Tellurium resistance protein TerC</fullName>
    </recommendedName>
</protein>
<dbReference type="AlphaFoldDB" id="A0A0M4G711"/>
<proteinExistence type="inferred from homology"/>
<keyword evidence="5 6" id="KW-0472">Membrane</keyword>
<evidence type="ECO:0000256" key="4">
    <source>
        <dbReference type="ARBA" id="ARBA00022989"/>
    </source>
</evidence>
<dbReference type="NCBIfam" id="TIGR03717">
    <property type="entry name" value="R_switched_YjbE"/>
    <property type="match status" value="1"/>
</dbReference>
<name>A0A0M4G711_9BACI</name>
<feature type="transmembrane region" description="Helical" evidence="6">
    <location>
        <begin position="131"/>
        <end position="148"/>
    </location>
</feature>
<dbReference type="OrthoDB" id="5295733at2"/>
<keyword evidence="3 6" id="KW-0812">Transmembrane</keyword>
<evidence type="ECO:0000256" key="5">
    <source>
        <dbReference type="ARBA" id="ARBA00023136"/>
    </source>
</evidence>
<organism evidence="7 8">
    <name type="scientific">Bacillus gobiensis</name>
    <dbReference type="NCBI Taxonomy" id="1441095"/>
    <lineage>
        <taxon>Bacteria</taxon>
        <taxon>Bacillati</taxon>
        <taxon>Bacillota</taxon>
        <taxon>Bacilli</taxon>
        <taxon>Bacillales</taxon>
        <taxon>Bacillaceae</taxon>
        <taxon>Bacillus</taxon>
    </lineage>
</organism>
<dbReference type="PANTHER" id="PTHR30238:SF4">
    <property type="entry name" value="SLL1022 PROTEIN"/>
    <property type="match status" value="1"/>
</dbReference>
<dbReference type="Pfam" id="PF03741">
    <property type="entry name" value="TerC"/>
    <property type="match status" value="1"/>
</dbReference>
<dbReference type="PATRIC" id="fig|1441095.3.peg.741"/>
<dbReference type="EMBL" id="CP012600">
    <property type="protein sequence ID" value="ALC80740.1"/>
    <property type="molecule type" value="Genomic_DNA"/>
</dbReference>